<dbReference type="GO" id="GO:0016791">
    <property type="term" value="F:phosphatase activity"/>
    <property type="evidence" value="ECO:0007669"/>
    <property type="project" value="UniProtKB-UniRule"/>
</dbReference>
<feature type="binding site" evidence="11">
    <location>
        <position position="11"/>
    </location>
    <ligand>
        <name>CTP</name>
        <dbReference type="ChEBI" id="CHEBI:37563"/>
    </ligand>
</feature>
<keyword evidence="11 13" id="KW-0378">Hydrolase</keyword>
<dbReference type="GO" id="GO:0001680">
    <property type="term" value="P:tRNA 3'-terminal CCA addition"/>
    <property type="evidence" value="ECO:0007669"/>
    <property type="project" value="UniProtKB-UniRule"/>
</dbReference>
<dbReference type="GO" id="GO:0000049">
    <property type="term" value="F:tRNA binding"/>
    <property type="evidence" value="ECO:0007669"/>
    <property type="project" value="UniProtKB-UniRule"/>
</dbReference>
<dbReference type="Gene3D" id="3.30.460.10">
    <property type="entry name" value="Beta Polymerase, domain 2"/>
    <property type="match status" value="1"/>
</dbReference>
<proteinExistence type="inferred from homology"/>
<feature type="binding site" evidence="11">
    <location>
        <position position="91"/>
    </location>
    <ligand>
        <name>CTP</name>
        <dbReference type="ChEBI" id="CHEBI:37563"/>
    </ligand>
</feature>
<accession>A0A418WXS9</accession>
<dbReference type="InterPro" id="IPR043519">
    <property type="entry name" value="NT_sf"/>
</dbReference>
<evidence type="ECO:0000259" key="12">
    <source>
        <dbReference type="PROSITE" id="PS51831"/>
    </source>
</evidence>
<dbReference type="InterPro" id="IPR050124">
    <property type="entry name" value="tRNA_CCA-adding_enzyme"/>
</dbReference>
<keyword evidence="9 11" id="KW-0460">Magnesium</keyword>
<dbReference type="HAMAP" id="MF_01261">
    <property type="entry name" value="CCA_bact_type1"/>
    <property type="match status" value="1"/>
</dbReference>
<dbReference type="PIRSF" id="PIRSF000813">
    <property type="entry name" value="CCA_bact"/>
    <property type="match status" value="1"/>
</dbReference>
<evidence type="ECO:0000256" key="4">
    <source>
        <dbReference type="ARBA" id="ARBA00022695"/>
    </source>
</evidence>
<dbReference type="GO" id="GO:0005524">
    <property type="term" value="F:ATP binding"/>
    <property type="evidence" value="ECO:0007669"/>
    <property type="project" value="UniProtKB-UniRule"/>
</dbReference>
<keyword evidence="10 11" id="KW-0694">RNA-binding</keyword>
<evidence type="ECO:0000256" key="8">
    <source>
        <dbReference type="ARBA" id="ARBA00022840"/>
    </source>
</evidence>
<feature type="binding site" evidence="11">
    <location>
        <position position="21"/>
    </location>
    <ligand>
        <name>Mg(2+)</name>
        <dbReference type="ChEBI" id="CHEBI:18420"/>
    </ligand>
</feature>
<keyword evidence="8 11" id="KW-0067">ATP-binding</keyword>
<evidence type="ECO:0000256" key="6">
    <source>
        <dbReference type="ARBA" id="ARBA00022741"/>
    </source>
</evidence>
<dbReference type="EC" id="3.1.4.-" evidence="11"/>
<comment type="similarity">
    <text evidence="11">Belongs to the tRNA nucleotidyltransferase/poly(A) polymerase family. Bacterial CCA-adding enzyme type 1 subfamily.</text>
</comment>
<dbReference type="AlphaFoldDB" id="A0A418WXS9"/>
<dbReference type="Pfam" id="PF12627">
    <property type="entry name" value="PolyA_pol_RNAbd"/>
    <property type="match status" value="1"/>
</dbReference>
<evidence type="ECO:0000256" key="5">
    <source>
        <dbReference type="ARBA" id="ARBA00022723"/>
    </source>
</evidence>
<evidence type="ECO:0000313" key="13">
    <source>
        <dbReference type="EMBL" id="RJG04933.1"/>
    </source>
</evidence>
<reference evidence="13 14" key="1">
    <citation type="submission" date="2018-09" db="EMBL/GenBank/DDBJ databases">
        <authorList>
            <person name="Zhu H."/>
        </authorList>
    </citation>
    <scope>NUCLEOTIDE SEQUENCE [LARGE SCALE GENOMIC DNA]</scope>
    <source>
        <strain evidence="13 14">K2R10-39</strain>
    </source>
</reference>
<dbReference type="PANTHER" id="PTHR47545:SF1">
    <property type="entry name" value="MULTIFUNCTIONAL CCA PROTEIN"/>
    <property type="match status" value="1"/>
</dbReference>
<keyword evidence="5 11" id="KW-0479">Metal-binding</keyword>
<keyword evidence="11" id="KW-0511">Multifunctional enzyme</keyword>
<dbReference type="GO" id="GO:0004810">
    <property type="term" value="F:CCA tRNA nucleotidyltransferase activity"/>
    <property type="evidence" value="ECO:0007669"/>
    <property type="project" value="UniProtKB-UniRule"/>
</dbReference>
<feature type="domain" description="HD" evidence="12">
    <location>
        <begin position="226"/>
        <end position="327"/>
    </location>
</feature>
<sequence>MKTYVVGGAVRDELLGLPVQDHDHVVVGATPEQMIALGYAPVGKDFPVFLHPSTHEEYALARTERKTAPGYKGFAFHADRDVTLEQDLERRDLTINAIAREEDGALIDPFHGQRDLERKRFRHVSDAFAEDPVRILRVARFAARFTDFTVAPETNVLMQQMVQQGEVDALVPERVWQELARGLMEAKPSRMFEVLRACGALARILPELDALWGVPQPEKHHPEIDTGIHVMMVVDYAAQRGYSLPIRFAALMHDLGKGATPAEEWPRHHGHEARSVALVEQVCRRLKIPNDCRDLARITAREHGNVSRALELRANTMVALFERCDAFRKPERFGDMLRAAECDHRGRTGFADKPFPQAPYLADALQAARGVDAGEIAQRHGDKPERIPDAIRAARVAAVGAATSAGDDGA</sequence>
<comment type="caution">
    <text evidence="13">The sequence shown here is derived from an EMBL/GenBank/DDBJ whole genome shotgun (WGS) entry which is preliminary data.</text>
</comment>
<comment type="cofactor">
    <cofactor evidence="11">
        <name>Mg(2+)</name>
        <dbReference type="ChEBI" id="CHEBI:18420"/>
    </cofactor>
    <text evidence="11">Magnesium is required for nucleotidyltransferase activity.</text>
</comment>
<dbReference type="InterPro" id="IPR032828">
    <property type="entry name" value="PolyA_RNA-bd"/>
</dbReference>
<comment type="miscellaneous">
    <text evidence="11">A single active site specifically recognizes both ATP and CTP and is responsible for their addition.</text>
</comment>
<dbReference type="NCBIfam" id="NF008137">
    <property type="entry name" value="PRK10885.1"/>
    <property type="match status" value="1"/>
</dbReference>
<dbReference type="GO" id="GO:0160016">
    <property type="term" value="F:CCACCA tRNA nucleotidyltransferase activity"/>
    <property type="evidence" value="ECO:0007669"/>
    <property type="project" value="RHEA"/>
</dbReference>
<feature type="binding site" evidence="11">
    <location>
        <position position="23"/>
    </location>
    <ligand>
        <name>Mg(2+)</name>
        <dbReference type="ChEBI" id="CHEBI:18420"/>
    </ligand>
</feature>
<keyword evidence="6 11" id="KW-0547">Nucleotide-binding</keyword>
<evidence type="ECO:0000256" key="3">
    <source>
        <dbReference type="ARBA" id="ARBA00022694"/>
    </source>
</evidence>
<feature type="binding site" evidence="11">
    <location>
        <position position="8"/>
    </location>
    <ligand>
        <name>CTP</name>
        <dbReference type="ChEBI" id="CHEBI:37563"/>
    </ligand>
</feature>
<dbReference type="EC" id="3.1.3.-" evidence="11"/>
<comment type="domain">
    <text evidence="11">Comprises two domains: an N-terminal domain containing the nucleotidyltransferase activity and a C-terminal HD domain associated with both phosphodiesterase and phosphatase activities.</text>
</comment>
<keyword evidence="3 11" id="KW-0819">tRNA processing</keyword>
<dbReference type="CDD" id="cd05398">
    <property type="entry name" value="NT_ClassII-CCAase"/>
    <property type="match status" value="1"/>
</dbReference>
<name>A0A418WXS9_9BURK</name>
<dbReference type="RefSeq" id="WP_119736205.1">
    <property type="nucleotide sequence ID" value="NZ_QYUN01000002.1"/>
</dbReference>
<comment type="subunit">
    <text evidence="11">Monomer. Can also form homodimers and oligomers.</text>
</comment>
<dbReference type="HAMAP" id="MF_01262">
    <property type="entry name" value="CCA_bact_type2"/>
    <property type="match status" value="1"/>
</dbReference>
<dbReference type="InterPro" id="IPR006674">
    <property type="entry name" value="HD_domain"/>
</dbReference>
<dbReference type="Pfam" id="PF01743">
    <property type="entry name" value="PolyA_pol"/>
    <property type="match status" value="1"/>
</dbReference>
<protein>
    <recommendedName>
        <fullName evidence="11">Multifunctional CCA protein</fullName>
    </recommendedName>
    <domain>
        <recommendedName>
            <fullName evidence="11">CCA-adding enzyme</fullName>
            <ecNumber evidence="11">2.7.7.72</ecNumber>
        </recommendedName>
        <alternativeName>
            <fullName evidence="11">CCA tRNA nucleotidyltransferase</fullName>
        </alternativeName>
        <alternativeName>
            <fullName evidence="11">tRNA CCA-pyrophosphorylase</fullName>
        </alternativeName>
        <alternativeName>
            <fullName evidence="11">tRNA adenylyl-/cytidylyl-transferase</fullName>
        </alternativeName>
        <alternativeName>
            <fullName evidence="11">tRNA nucleotidyltransferase</fullName>
        </alternativeName>
        <alternativeName>
            <fullName evidence="11">tRNA-NT</fullName>
        </alternativeName>
    </domain>
    <domain>
        <recommendedName>
            <fullName evidence="11">2'-nucleotidase</fullName>
            <ecNumber evidence="11">3.1.3.-</ecNumber>
        </recommendedName>
    </domain>
    <domain>
        <recommendedName>
            <fullName evidence="11">2',3'-cyclic phosphodiesterase</fullName>
            <ecNumber evidence="11">3.1.4.-</ecNumber>
        </recommendedName>
    </domain>
    <domain>
        <recommendedName>
            <fullName evidence="11">Phosphatase</fullName>
        </recommendedName>
    </domain>
</protein>
<comment type="function">
    <text evidence="11">Catalyzes the addition and repair of the essential 3'-terminal CCA sequence in tRNAs without using a nucleic acid template. Adds these three nucleotides in the order of C, C, and A to the tRNA nucleotide-73, using CTP and ATP as substrates and producing inorganic pyrophosphate. tRNA 3'-terminal CCA addition is required both for tRNA processing and repair. Also involved in tRNA surveillance by mediating tandem CCA addition to generate a CCACCA at the 3' terminus of unstable tRNAs. While stable tRNAs receive only 3'-terminal CCA, unstable tRNAs are marked with CCACCA and rapidly degraded.</text>
</comment>
<feature type="binding site" evidence="11">
    <location>
        <position position="137"/>
    </location>
    <ligand>
        <name>ATP</name>
        <dbReference type="ChEBI" id="CHEBI:30616"/>
    </ligand>
</feature>
<evidence type="ECO:0000313" key="14">
    <source>
        <dbReference type="Proteomes" id="UP000285190"/>
    </source>
</evidence>
<dbReference type="InterPro" id="IPR012006">
    <property type="entry name" value="CCA_bact"/>
</dbReference>
<dbReference type="InterPro" id="IPR002646">
    <property type="entry name" value="PolA_pol_head_dom"/>
</dbReference>
<dbReference type="SUPFAM" id="SSF81301">
    <property type="entry name" value="Nucleotidyltransferase"/>
    <property type="match status" value="1"/>
</dbReference>
<keyword evidence="2 11" id="KW-0808">Transferase</keyword>
<feature type="binding site" evidence="11">
    <location>
        <position position="11"/>
    </location>
    <ligand>
        <name>ATP</name>
        <dbReference type="ChEBI" id="CHEBI:30616"/>
    </ligand>
</feature>
<comment type="catalytic activity">
    <reaction evidence="11">
        <text>a tRNA with a 3' CCA end + 2 CTP + ATP = a tRNA with a 3' CCACCA end + 3 diphosphate</text>
        <dbReference type="Rhea" id="RHEA:76235"/>
        <dbReference type="Rhea" id="RHEA-COMP:10468"/>
        <dbReference type="Rhea" id="RHEA-COMP:18655"/>
        <dbReference type="ChEBI" id="CHEBI:30616"/>
        <dbReference type="ChEBI" id="CHEBI:33019"/>
        <dbReference type="ChEBI" id="CHEBI:37563"/>
        <dbReference type="ChEBI" id="CHEBI:83071"/>
        <dbReference type="ChEBI" id="CHEBI:195187"/>
    </reaction>
</comment>
<dbReference type="OrthoDB" id="9805698at2"/>
<dbReference type="GO" id="GO:0042245">
    <property type="term" value="P:RNA repair"/>
    <property type="evidence" value="ECO:0007669"/>
    <property type="project" value="UniProtKB-KW"/>
</dbReference>
<dbReference type="GO" id="GO:0004112">
    <property type="term" value="F:cyclic-nucleotide phosphodiesterase activity"/>
    <property type="evidence" value="ECO:0007669"/>
    <property type="project" value="UniProtKB-UniRule"/>
</dbReference>
<comment type="cofactor">
    <cofactor evidence="11">
        <name>Ni(2+)</name>
        <dbReference type="ChEBI" id="CHEBI:49786"/>
    </cofactor>
    <text evidence="11">Nickel for phosphatase activity.</text>
</comment>
<gene>
    <name evidence="11" type="primary">cca</name>
    <name evidence="13" type="ORF">D3870_01860</name>
</gene>
<organism evidence="13 14">
    <name type="scientific">Noviherbaspirillum cavernae</name>
    <dbReference type="NCBI Taxonomy" id="2320862"/>
    <lineage>
        <taxon>Bacteria</taxon>
        <taxon>Pseudomonadati</taxon>
        <taxon>Pseudomonadota</taxon>
        <taxon>Betaproteobacteria</taxon>
        <taxon>Burkholderiales</taxon>
        <taxon>Oxalobacteraceae</taxon>
        <taxon>Noviherbaspirillum</taxon>
    </lineage>
</organism>
<dbReference type="Pfam" id="PF01966">
    <property type="entry name" value="HD"/>
    <property type="match status" value="1"/>
</dbReference>
<dbReference type="GO" id="GO:0000287">
    <property type="term" value="F:magnesium ion binding"/>
    <property type="evidence" value="ECO:0007669"/>
    <property type="project" value="UniProtKB-UniRule"/>
</dbReference>
<evidence type="ECO:0000256" key="10">
    <source>
        <dbReference type="ARBA" id="ARBA00022884"/>
    </source>
</evidence>
<dbReference type="Gene3D" id="1.10.3090.10">
    <property type="entry name" value="cca-adding enzyme, domain 2"/>
    <property type="match status" value="1"/>
</dbReference>
<evidence type="ECO:0000256" key="9">
    <source>
        <dbReference type="ARBA" id="ARBA00022842"/>
    </source>
</evidence>
<keyword evidence="14" id="KW-1185">Reference proteome</keyword>
<keyword evidence="7 11" id="KW-0692">RNA repair</keyword>
<comment type="catalytic activity">
    <reaction evidence="11">
        <text>a tRNA precursor + 2 CTP + ATP = a tRNA with a 3' CCA end + 3 diphosphate</text>
        <dbReference type="Rhea" id="RHEA:14433"/>
        <dbReference type="Rhea" id="RHEA-COMP:10465"/>
        <dbReference type="Rhea" id="RHEA-COMP:10468"/>
        <dbReference type="ChEBI" id="CHEBI:30616"/>
        <dbReference type="ChEBI" id="CHEBI:33019"/>
        <dbReference type="ChEBI" id="CHEBI:37563"/>
        <dbReference type="ChEBI" id="CHEBI:74896"/>
        <dbReference type="ChEBI" id="CHEBI:83071"/>
        <dbReference type="EC" id="2.7.7.72"/>
    </reaction>
</comment>
<dbReference type="Proteomes" id="UP000285190">
    <property type="component" value="Unassembled WGS sequence"/>
</dbReference>
<feature type="binding site" evidence="11">
    <location>
        <position position="137"/>
    </location>
    <ligand>
        <name>CTP</name>
        <dbReference type="ChEBI" id="CHEBI:37563"/>
    </ligand>
</feature>
<dbReference type="InterPro" id="IPR003607">
    <property type="entry name" value="HD/PDEase_dom"/>
</dbReference>
<keyword evidence="1 11" id="KW-0533">Nickel</keyword>
<feature type="binding site" evidence="11">
    <location>
        <position position="140"/>
    </location>
    <ligand>
        <name>ATP</name>
        <dbReference type="ChEBI" id="CHEBI:30616"/>
    </ligand>
</feature>
<dbReference type="EC" id="2.7.7.72" evidence="11"/>
<dbReference type="CDD" id="cd00077">
    <property type="entry name" value="HDc"/>
    <property type="match status" value="1"/>
</dbReference>
<feature type="binding site" evidence="11">
    <location>
        <position position="8"/>
    </location>
    <ligand>
        <name>ATP</name>
        <dbReference type="ChEBI" id="CHEBI:30616"/>
    </ligand>
</feature>
<evidence type="ECO:0000256" key="1">
    <source>
        <dbReference type="ARBA" id="ARBA00022596"/>
    </source>
</evidence>
<keyword evidence="4 11" id="KW-0548">Nucleotidyltransferase</keyword>
<feature type="binding site" evidence="11">
    <location>
        <position position="91"/>
    </location>
    <ligand>
        <name>ATP</name>
        <dbReference type="ChEBI" id="CHEBI:30616"/>
    </ligand>
</feature>
<dbReference type="EMBL" id="QYUN01000002">
    <property type="protein sequence ID" value="RJG04933.1"/>
    <property type="molecule type" value="Genomic_DNA"/>
</dbReference>
<dbReference type="PANTHER" id="PTHR47545">
    <property type="entry name" value="MULTIFUNCTIONAL CCA PROTEIN"/>
    <property type="match status" value="1"/>
</dbReference>
<evidence type="ECO:0000256" key="7">
    <source>
        <dbReference type="ARBA" id="ARBA00022800"/>
    </source>
</evidence>
<feature type="binding site" evidence="11">
    <location>
        <position position="140"/>
    </location>
    <ligand>
        <name>CTP</name>
        <dbReference type="ChEBI" id="CHEBI:37563"/>
    </ligand>
</feature>
<evidence type="ECO:0000256" key="11">
    <source>
        <dbReference type="HAMAP-Rule" id="MF_01261"/>
    </source>
</evidence>
<dbReference type="PROSITE" id="PS51831">
    <property type="entry name" value="HD"/>
    <property type="match status" value="1"/>
</dbReference>
<evidence type="ECO:0000256" key="2">
    <source>
        <dbReference type="ARBA" id="ARBA00022679"/>
    </source>
</evidence>
<dbReference type="SUPFAM" id="SSF81891">
    <property type="entry name" value="Poly A polymerase C-terminal region-like"/>
    <property type="match status" value="1"/>
</dbReference>